<reference evidence="5 6" key="1">
    <citation type="submission" date="2014-04" db="EMBL/GenBank/DDBJ databases">
        <title>Evolutionary Origins and Diversification of the Mycorrhizal Mutualists.</title>
        <authorList>
            <consortium name="DOE Joint Genome Institute"/>
            <consortium name="Mycorrhizal Genomics Consortium"/>
            <person name="Kohler A."/>
            <person name="Kuo A."/>
            <person name="Nagy L.G."/>
            <person name="Floudas D."/>
            <person name="Copeland A."/>
            <person name="Barry K.W."/>
            <person name="Cichocki N."/>
            <person name="Veneault-Fourrey C."/>
            <person name="LaButti K."/>
            <person name="Lindquist E.A."/>
            <person name="Lipzen A."/>
            <person name="Lundell T."/>
            <person name="Morin E."/>
            <person name="Murat C."/>
            <person name="Riley R."/>
            <person name="Ohm R."/>
            <person name="Sun H."/>
            <person name="Tunlid A."/>
            <person name="Henrissat B."/>
            <person name="Grigoriev I.V."/>
            <person name="Hibbett D.S."/>
            <person name="Martin F."/>
        </authorList>
    </citation>
    <scope>NUCLEOTIDE SEQUENCE [LARGE SCALE GENOMIC DNA]</scope>
    <source>
        <strain evidence="5 6">Koide BX008</strain>
    </source>
</reference>
<protein>
    <recommendedName>
        <fullName evidence="7">Phosphatases II</fullName>
    </recommendedName>
</protein>
<dbReference type="InterPro" id="IPR029021">
    <property type="entry name" value="Prot-tyrosine_phosphatase-like"/>
</dbReference>
<dbReference type="Gene3D" id="3.90.190.10">
    <property type="entry name" value="Protein tyrosine phosphatase superfamily"/>
    <property type="match status" value="1"/>
</dbReference>
<dbReference type="Pfam" id="PF00102">
    <property type="entry name" value="Y_phosphatase"/>
    <property type="match status" value="2"/>
</dbReference>
<dbReference type="InterPro" id="IPR003595">
    <property type="entry name" value="Tyr_Pase_cat"/>
</dbReference>
<gene>
    <name evidence="5" type="ORF">M378DRAFT_189047</name>
</gene>
<dbReference type="PROSITE" id="PS50055">
    <property type="entry name" value="TYR_PHOSPHATASE_PTP"/>
    <property type="match status" value="1"/>
</dbReference>
<accession>A0A0C2XPU5</accession>
<dbReference type="CDD" id="cd00047">
    <property type="entry name" value="PTPc"/>
    <property type="match status" value="1"/>
</dbReference>
<dbReference type="InParanoid" id="A0A0C2XPU5"/>
<dbReference type="FunCoup" id="A0A0C2XPU5">
    <property type="interactions" value="535"/>
</dbReference>
<dbReference type="InterPro" id="IPR000242">
    <property type="entry name" value="PTP_cat"/>
</dbReference>
<organism evidence="5 6">
    <name type="scientific">Amanita muscaria (strain Koide BX008)</name>
    <dbReference type="NCBI Taxonomy" id="946122"/>
    <lineage>
        <taxon>Eukaryota</taxon>
        <taxon>Fungi</taxon>
        <taxon>Dikarya</taxon>
        <taxon>Basidiomycota</taxon>
        <taxon>Agaricomycotina</taxon>
        <taxon>Agaricomycetes</taxon>
        <taxon>Agaricomycetidae</taxon>
        <taxon>Agaricales</taxon>
        <taxon>Pluteineae</taxon>
        <taxon>Amanitaceae</taxon>
        <taxon>Amanita</taxon>
    </lineage>
</organism>
<comment type="similarity">
    <text evidence="1">Belongs to the protein-tyrosine phosphatase family. Non-receptor class subfamily.</text>
</comment>
<dbReference type="PROSITE" id="PS50056">
    <property type="entry name" value="TYR_PHOSPHATASE_2"/>
    <property type="match status" value="1"/>
</dbReference>
<keyword evidence="6" id="KW-1185">Reference proteome</keyword>
<evidence type="ECO:0008006" key="7">
    <source>
        <dbReference type="Google" id="ProtNLM"/>
    </source>
</evidence>
<evidence type="ECO:0000256" key="1">
    <source>
        <dbReference type="ARBA" id="ARBA00009649"/>
    </source>
</evidence>
<dbReference type="OrthoDB" id="10253954at2759"/>
<dbReference type="SUPFAM" id="SSF52799">
    <property type="entry name" value="(Phosphotyrosine protein) phosphatases II"/>
    <property type="match status" value="1"/>
</dbReference>
<evidence type="ECO:0000256" key="2">
    <source>
        <dbReference type="SAM" id="MobiDB-lite"/>
    </source>
</evidence>
<evidence type="ECO:0000313" key="5">
    <source>
        <dbReference type="EMBL" id="KIL71641.1"/>
    </source>
</evidence>
<dbReference type="STRING" id="946122.A0A0C2XPU5"/>
<sequence>MNSVAQIPEWLTAAWSTPYLSFVLKTLAMREAIRDNARSMSRRQDSPPRRGLSRLVSFNRTVKPGLPAQYSVCVGCKPENVHYNRYYQLEPYDRTRVIVAEEQGSGGRYLNANWVLERSGHKWWIATQAPLPNTAHAFLSLILRASASPPPEMLENANSLPPRSRIRTVVQLTQNFEGGRRKAHAYFRSEVGKSLVITPEEGCTSAALKVTLLDIRRFDEANCVQSTVSVVPLKSPESSPSAHHRASSKEETNIDDEDYGEEISSKRVVFRHMLYTSWPDHGVPSEEDRASLVSFARLVDEVNRDTSIESQSDTTAVDPDPPIMVGCSAGIGRTGSFIAISSLLRFLGQLPPPAAPTPATVIPASPLDPLPDQLASDHVVQEVDFMREQRPGMVQRDEQVLFIYQTLAIALGAT</sequence>
<name>A0A0C2XPU5_AMAMK</name>
<dbReference type="InterPro" id="IPR000387">
    <property type="entry name" value="Tyr_Pase_dom"/>
</dbReference>
<dbReference type="SMART" id="SM00404">
    <property type="entry name" value="PTPc_motif"/>
    <property type="match status" value="1"/>
</dbReference>
<feature type="region of interest" description="Disordered" evidence="2">
    <location>
        <begin position="231"/>
        <end position="258"/>
    </location>
</feature>
<dbReference type="PRINTS" id="PR00700">
    <property type="entry name" value="PRTYPHPHTASE"/>
</dbReference>
<dbReference type="EMBL" id="KN818222">
    <property type="protein sequence ID" value="KIL71641.1"/>
    <property type="molecule type" value="Genomic_DNA"/>
</dbReference>
<dbReference type="Proteomes" id="UP000054549">
    <property type="component" value="Unassembled WGS sequence"/>
</dbReference>
<dbReference type="GO" id="GO:0004725">
    <property type="term" value="F:protein tyrosine phosphatase activity"/>
    <property type="evidence" value="ECO:0007669"/>
    <property type="project" value="InterPro"/>
</dbReference>
<dbReference type="SMART" id="SM00194">
    <property type="entry name" value="PTPc"/>
    <property type="match status" value="1"/>
</dbReference>
<feature type="domain" description="Tyrosine specific protein phosphatases" evidence="4">
    <location>
        <begin position="293"/>
        <end position="401"/>
    </location>
</feature>
<dbReference type="PANTHER" id="PTHR19134">
    <property type="entry name" value="RECEPTOR-TYPE TYROSINE-PROTEIN PHOSPHATASE"/>
    <property type="match status" value="1"/>
</dbReference>
<proteinExistence type="inferred from homology"/>
<evidence type="ECO:0000259" key="3">
    <source>
        <dbReference type="PROSITE" id="PS50055"/>
    </source>
</evidence>
<evidence type="ECO:0000259" key="4">
    <source>
        <dbReference type="PROSITE" id="PS50056"/>
    </source>
</evidence>
<dbReference type="InterPro" id="IPR050348">
    <property type="entry name" value="Protein-Tyr_Phosphatase"/>
</dbReference>
<dbReference type="PANTHER" id="PTHR19134:SF449">
    <property type="entry name" value="TYROSINE-PROTEIN PHOSPHATASE 1"/>
    <property type="match status" value="1"/>
</dbReference>
<dbReference type="HOGENOM" id="CLU_001645_9_13_1"/>
<feature type="domain" description="Tyrosine-protein phosphatase" evidence="3">
    <location>
        <begin position="78"/>
        <end position="410"/>
    </location>
</feature>
<dbReference type="AlphaFoldDB" id="A0A0C2XPU5"/>
<evidence type="ECO:0000313" key="6">
    <source>
        <dbReference type="Proteomes" id="UP000054549"/>
    </source>
</evidence>